<evidence type="ECO:0000313" key="1">
    <source>
        <dbReference type="EMBL" id="MBC8674113.1"/>
    </source>
</evidence>
<dbReference type="EMBL" id="JACLAN010000007">
    <property type="protein sequence ID" value="MBC8674113.1"/>
    <property type="molecule type" value="Genomic_DNA"/>
</dbReference>
<accession>A0A926FLH9</accession>
<proteinExistence type="predicted"/>
<dbReference type="AlphaFoldDB" id="A0A926FLH9"/>
<sequence length="128" mass="14398">MKSEILRRATEMPVEPYWVLTIFFKWWKGMDDIVARSKKVGCPELTKMLVDTATRNAYAMIYSFLDQSGEICSSYKDNSLNIAGIVSRLNASARQEGIHLDAMLGHPVFCSLDMAQVAASWPSSMQDI</sequence>
<reference evidence="1" key="1">
    <citation type="submission" date="2020-07" db="EMBL/GenBank/DDBJ databases">
        <title>Carbapenem Resistant Aeromonas hydrophila Carrying blacphA7 Isolated from Two Solid Organ Transplant Patients.</title>
        <authorList>
            <person name="Hilt E."/>
            <person name="Fitzwater S.P."/>
            <person name="Ward K."/>
            <person name="De St Maurice A."/>
            <person name="Chandrasekaran S."/>
            <person name="Garner O.B."/>
            <person name="Yang S."/>
        </authorList>
    </citation>
    <scope>NUCLEOTIDE SEQUENCE</scope>
    <source>
        <strain evidence="1">B-1</strain>
    </source>
</reference>
<organism evidence="1">
    <name type="scientific">Aeromonas hydrophila</name>
    <dbReference type="NCBI Taxonomy" id="644"/>
    <lineage>
        <taxon>Bacteria</taxon>
        <taxon>Pseudomonadati</taxon>
        <taxon>Pseudomonadota</taxon>
        <taxon>Gammaproteobacteria</taxon>
        <taxon>Aeromonadales</taxon>
        <taxon>Aeromonadaceae</taxon>
        <taxon>Aeromonas</taxon>
    </lineage>
</organism>
<name>A0A926FLH9_AERHY</name>
<gene>
    <name evidence="1" type="ORF">H2136_14850</name>
</gene>
<comment type="caution">
    <text evidence="1">The sequence shown here is derived from an EMBL/GenBank/DDBJ whole genome shotgun (WGS) entry which is preliminary data.</text>
</comment>
<protein>
    <submittedName>
        <fullName evidence="1">Uncharacterized protein</fullName>
    </submittedName>
</protein>